<feature type="domain" description="Gfo/Idh/MocA-like oxidoreductase N-terminal" evidence="3">
    <location>
        <begin position="54"/>
        <end position="176"/>
    </location>
</feature>
<evidence type="ECO:0000259" key="3">
    <source>
        <dbReference type="Pfam" id="PF01408"/>
    </source>
</evidence>
<reference evidence="5" key="1">
    <citation type="submission" date="2018-10" db="EMBL/GenBank/DDBJ databases">
        <title>Transcriptome assembly of Aceria tosichella (Wheat curl mite) Type 2.</title>
        <authorList>
            <person name="Scully E.D."/>
            <person name="Geib S.M."/>
            <person name="Palmer N.A."/>
            <person name="Gupta A.K."/>
            <person name="Sarath G."/>
            <person name="Tatineni S."/>
        </authorList>
    </citation>
    <scope>NUCLEOTIDE SEQUENCE</scope>
    <source>
        <strain evidence="5">LincolnNE</strain>
    </source>
</reference>
<feature type="domain" description="GFO/IDH/MocA-like oxidoreductase" evidence="4">
    <location>
        <begin position="188"/>
        <end position="325"/>
    </location>
</feature>
<gene>
    <name evidence="5" type="primary">yrbE_0</name>
    <name evidence="5" type="ORF">g.11730</name>
</gene>
<comment type="similarity">
    <text evidence="1">Belongs to the Gfo/Idh/MocA family.</text>
</comment>
<dbReference type="Pfam" id="PF01408">
    <property type="entry name" value="GFO_IDH_MocA"/>
    <property type="match status" value="1"/>
</dbReference>
<dbReference type="SUPFAM" id="SSF55347">
    <property type="entry name" value="Glyceraldehyde-3-phosphate dehydrogenase-like, C-terminal domain"/>
    <property type="match status" value="1"/>
</dbReference>
<accession>A0A6G1SAA2</accession>
<dbReference type="AlphaFoldDB" id="A0A6G1SAA2"/>
<dbReference type="InterPro" id="IPR055170">
    <property type="entry name" value="GFO_IDH_MocA-like_dom"/>
</dbReference>
<organism evidence="5">
    <name type="scientific">Aceria tosichella</name>
    <name type="common">wheat curl mite</name>
    <dbReference type="NCBI Taxonomy" id="561515"/>
    <lineage>
        <taxon>Eukaryota</taxon>
        <taxon>Metazoa</taxon>
        <taxon>Ecdysozoa</taxon>
        <taxon>Arthropoda</taxon>
        <taxon>Chelicerata</taxon>
        <taxon>Arachnida</taxon>
        <taxon>Acari</taxon>
        <taxon>Acariformes</taxon>
        <taxon>Trombidiformes</taxon>
        <taxon>Prostigmata</taxon>
        <taxon>Eupodina</taxon>
        <taxon>Eriophyoidea</taxon>
        <taxon>Eriophyidae</taxon>
        <taxon>Eriophyinae</taxon>
        <taxon>Aceriini</taxon>
        <taxon>Aceria</taxon>
    </lineage>
</organism>
<dbReference type="SUPFAM" id="SSF51735">
    <property type="entry name" value="NAD(P)-binding Rossmann-fold domains"/>
    <property type="match status" value="1"/>
</dbReference>
<dbReference type="PANTHER" id="PTHR42840">
    <property type="entry name" value="NAD(P)-BINDING ROSSMANN-FOLD SUPERFAMILY PROTEIN-RELATED"/>
    <property type="match status" value="1"/>
</dbReference>
<dbReference type="GO" id="GO:0006740">
    <property type="term" value="P:NADPH regeneration"/>
    <property type="evidence" value="ECO:0007669"/>
    <property type="project" value="TreeGrafter"/>
</dbReference>
<evidence type="ECO:0000313" key="5">
    <source>
        <dbReference type="EMBL" id="MDE47446.1"/>
    </source>
</evidence>
<dbReference type="Pfam" id="PF22725">
    <property type="entry name" value="GFO_IDH_MocA_C3"/>
    <property type="match status" value="1"/>
</dbReference>
<evidence type="ECO:0000256" key="2">
    <source>
        <dbReference type="ARBA" id="ARBA00023002"/>
    </source>
</evidence>
<dbReference type="Gene3D" id="3.40.50.720">
    <property type="entry name" value="NAD(P)-binding Rossmann-like Domain"/>
    <property type="match status" value="1"/>
</dbReference>
<name>A0A6G1SAA2_9ACAR</name>
<proteinExistence type="inferred from homology"/>
<protein>
    <submittedName>
        <fullName evidence="5">Putative oxidoreductase yrbE</fullName>
    </submittedName>
</protein>
<dbReference type="Gene3D" id="3.30.360.10">
    <property type="entry name" value="Dihydrodipicolinate Reductase, domain 2"/>
    <property type="match status" value="1"/>
</dbReference>
<dbReference type="GO" id="GO:0000166">
    <property type="term" value="F:nucleotide binding"/>
    <property type="evidence" value="ECO:0007669"/>
    <property type="project" value="InterPro"/>
</dbReference>
<dbReference type="PANTHER" id="PTHR42840:SF3">
    <property type="entry name" value="BINDING ROSSMANN FOLD OXIDOREDUCTASE, PUTATIVE (AFU_ORTHOLOGUE AFUA_2G10240)-RELATED"/>
    <property type="match status" value="1"/>
</dbReference>
<keyword evidence="2" id="KW-0560">Oxidoreductase</keyword>
<dbReference type="InterPro" id="IPR000683">
    <property type="entry name" value="Gfo/Idh/MocA-like_OxRdtase_N"/>
</dbReference>
<evidence type="ECO:0000259" key="4">
    <source>
        <dbReference type="Pfam" id="PF22725"/>
    </source>
</evidence>
<dbReference type="InterPro" id="IPR036291">
    <property type="entry name" value="NAD(P)-bd_dom_sf"/>
</dbReference>
<dbReference type="GO" id="GO:0016491">
    <property type="term" value="F:oxidoreductase activity"/>
    <property type="evidence" value="ECO:0007669"/>
    <property type="project" value="UniProtKB-KW"/>
</dbReference>
<dbReference type="GO" id="GO:0005737">
    <property type="term" value="C:cytoplasm"/>
    <property type="evidence" value="ECO:0007669"/>
    <property type="project" value="TreeGrafter"/>
</dbReference>
<sequence length="464" mass="52793">MVATELLPLQQEQLPQQQPASCEPNDLQVDFKQCKREVDVTTNWTSDKFGERRIGVALVGLGRMGLIHFRNLLREPRARILYCIDSDHSQLSACSKSMHFREFGIQALHSDQYEEVALRDPQVSVVIIATPTSQHEHQTRLALQAGKSVMCEKPLTPNTNNIIQLHELARANRVYLLTAFNRRYDPDFRQMRQQLLANRIGCLQMVRVTARDCRPPPLSYVRASSGLFHDACIHDIDLCLWMARQLPVSIQVLGKTWKEFYLNDREQLAKLSADDRELLGKIDDYFMAIITMKFTDGSLALIDNSRQASYGYDQRCELYGSSGMLKCDGKSPTSVIECTAAAIKHPTLADGFATRFNDAYENELQDILSMAELAQRASEEETKTQANGRRDDELTTAVIDGTEMVNKMLDKLEREHLLEPVRASLVLATHTIADACLEAAKSGQTIQMNWPDWLRRQFELEMQR</sequence>
<evidence type="ECO:0000256" key="1">
    <source>
        <dbReference type="ARBA" id="ARBA00010928"/>
    </source>
</evidence>
<dbReference type="EMBL" id="GGYP01002675">
    <property type="protein sequence ID" value="MDE47446.1"/>
    <property type="molecule type" value="Transcribed_RNA"/>
</dbReference>